<dbReference type="Proteomes" id="UP000790377">
    <property type="component" value="Unassembled WGS sequence"/>
</dbReference>
<gene>
    <name evidence="1" type="ORF">BJ138DRAFT_1088001</name>
</gene>
<proteinExistence type="predicted"/>
<sequence length="337" mass="37645">MPPLPTLLDSEALDLISNIERRQNDLVSFQIARLRACEGPLSVQQTLAAELREDTELLARYIEDLDVLVDDQRSERSRRELRERVDTFRESLSSIKRDSRAALLASKRSIDLQSRSQREELLRSSVLREAKTSNEKVTDDILMKANDNVTDSLQRTIGLMQKELERSVLSTQLLESSTASLRSTSTTHDTLTNVMGTSKQLITALEKTDWMDRLVIISALVFFALVVVFILQQRIVNRGLRIAFWWTRFLPSASSSDRVVLDMLEKGDVSTVLASISASAATAFSTLATTITNRGDDGRHSDIGTSESEALLSDIPDTSRTIAPVDTMSANDNRDEL</sequence>
<reference evidence="1" key="1">
    <citation type="journal article" date="2021" name="New Phytol.">
        <title>Evolutionary innovations through gain and loss of genes in the ectomycorrhizal Boletales.</title>
        <authorList>
            <person name="Wu G."/>
            <person name="Miyauchi S."/>
            <person name="Morin E."/>
            <person name="Kuo A."/>
            <person name="Drula E."/>
            <person name="Varga T."/>
            <person name="Kohler A."/>
            <person name="Feng B."/>
            <person name="Cao Y."/>
            <person name="Lipzen A."/>
            <person name="Daum C."/>
            <person name="Hundley H."/>
            <person name="Pangilinan J."/>
            <person name="Johnson J."/>
            <person name="Barry K."/>
            <person name="LaButti K."/>
            <person name="Ng V."/>
            <person name="Ahrendt S."/>
            <person name="Min B."/>
            <person name="Choi I.G."/>
            <person name="Park H."/>
            <person name="Plett J.M."/>
            <person name="Magnuson J."/>
            <person name="Spatafora J.W."/>
            <person name="Nagy L.G."/>
            <person name="Henrissat B."/>
            <person name="Grigoriev I.V."/>
            <person name="Yang Z.L."/>
            <person name="Xu J."/>
            <person name="Martin F.M."/>
        </authorList>
    </citation>
    <scope>NUCLEOTIDE SEQUENCE</scope>
    <source>
        <strain evidence="1">ATCC 28755</strain>
    </source>
</reference>
<name>A0ACB8AAG8_9AGAM</name>
<dbReference type="EMBL" id="MU267720">
    <property type="protein sequence ID" value="KAH7910257.1"/>
    <property type="molecule type" value="Genomic_DNA"/>
</dbReference>
<protein>
    <submittedName>
        <fullName evidence="1">Sec20-domain-containing protein</fullName>
    </submittedName>
</protein>
<accession>A0ACB8AAG8</accession>
<evidence type="ECO:0000313" key="1">
    <source>
        <dbReference type="EMBL" id="KAH7910257.1"/>
    </source>
</evidence>
<evidence type="ECO:0000313" key="2">
    <source>
        <dbReference type="Proteomes" id="UP000790377"/>
    </source>
</evidence>
<comment type="caution">
    <text evidence="1">The sequence shown here is derived from an EMBL/GenBank/DDBJ whole genome shotgun (WGS) entry which is preliminary data.</text>
</comment>
<keyword evidence="2" id="KW-1185">Reference proteome</keyword>
<organism evidence="1 2">
    <name type="scientific">Hygrophoropsis aurantiaca</name>
    <dbReference type="NCBI Taxonomy" id="72124"/>
    <lineage>
        <taxon>Eukaryota</taxon>
        <taxon>Fungi</taxon>
        <taxon>Dikarya</taxon>
        <taxon>Basidiomycota</taxon>
        <taxon>Agaricomycotina</taxon>
        <taxon>Agaricomycetes</taxon>
        <taxon>Agaricomycetidae</taxon>
        <taxon>Boletales</taxon>
        <taxon>Coniophorineae</taxon>
        <taxon>Hygrophoropsidaceae</taxon>
        <taxon>Hygrophoropsis</taxon>
    </lineage>
</organism>